<dbReference type="Gene3D" id="2.130.10.10">
    <property type="entry name" value="YVTN repeat-like/Quinoprotein amine dehydrogenase"/>
    <property type="match status" value="1"/>
</dbReference>
<evidence type="ECO:0000313" key="19">
    <source>
        <dbReference type="Proteomes" id="UP000825729"/>
    </source>
</evidence>
<evidence type="ECO:0000256" key="13">
    <source>
        <dbReference type="ARBA" id="ARBA00034306"/>
    </source>
</evidence>
<evidence type="ECO:0000256" key="16">
    <source>
        <dbReference type="SAM" id="MobiDB-lite"/>
    </source>
</evidence>
<keyword evidence="9" id="KW-0227">DNA damage</keyword>
<keyword evidence="7" id="KW-0808">Transferase</keyword>
<dbReference type="SUPFAM" id="SSF57850">
    <property type="entry name" value="RING/U-box"/>
    <property type="match status" value="1"/>
</dbReference>
<feature type="compositionally biased region" description="Acidic residues" evidence="16">
    <location>
        <begin position="22"/>
        <end position="64"/>
    </location>
</feature>
<dbReference type="SMART" id="SM01197">
    <property type="entry name" value="FANCL_C"/>
    <property type="match status" value="1"/>
</dbReference>
<dbReference type="GO" id="GO:0005737">
    <property type="term" value="C:cytoplasm"/>
    <property type="evidence" value="ECO:0007669"/>
    <property type="project" value="UniProtKB-SubCell"/>
</dbReference>
<dbReference type="InterPro" id="IPR037381">
    <property type="entry name" value="RFWD3"/>
</dbReference>
<dbReference type="Proteomes" id="UP000825729">
    <property type="component" value="Unassembled WGS sequence"/>
</dbReference>
<evidence type="ECO:0000256" key="1">
    <source>
        <dbReference type="ARBA" id="ARBA00000900"/>
    </source>
</evidence>
<dbReference type="AlphaFoldDB" id="A0AAV7DZW0"/>
<dbReference type="InterPro" id="IPR015943">
    <property type="entry name" value="WD40/YVTN_repeat-like_dom_sf"/>
</dbReference>
<evidence type="ECO:0000256" key="2">
    <source>
        <dbReference type="ARBA" id="ARBA00004496"/>
    </source>
</evidence>
<dbReference type="Pfam" id="PF13639">
    <property type="entry name" value="zf-RING_2"/>
    <property type="match status" value="1"/>
</dbReference>
<comment type="pathway">
    <text evidence="3">Protein modification; protein ubiquitination.</text>
</comment>
<keyword evidence="5" id="KW-0963">Cytoplasm</keyword>
<evidence type="ECO:0000256" key="11">
    <source>
        <dbReference type="ARBA" id="ARBA00023204"/>
    </source>
</evidence>
<proteinExistence type="predicted"/>
<evidence type="ECO:0000256" key="5">
    <source>
        <dbReference type="ARBA" id="ARBA00022490"/>
    </source>
</evidence>
<keyword evidence="14" id="KW-0862">Zinc</keyword>
<dbReference type="GO" id="GO:0061630">
    <property type="term" value="F:ubiquitin protein ligase activity"/>
    <property type="evidence" value="ECO:0007669"/>
    <property type="project" value="UniProtKB-EC"/>
</dbReference>
<organism evidence="18 19">
    <name type="scientific">Aristolochia fimbriata</name>
    <name type="common">White veined hardy Dutchman's pipe vine</name>
    <dbReference type="NCBI Taxonomy" id="158543"/>
    <lineage>
        <taxon>Eukaryota</taxon>
        <taxon>Viridiplantae</taxon>
        <taxon>Streptophyta</taxon>
        <taxon>Embryophyta</taxon>
        <taxon>Tracheophyta</taxon>
        <taxon>Spermatophyta</taxon>
        <taxon>Magnoliopsida</taxon>
        <taxon>Magnoliidae</taxon>
        <taxon>Piperales</taxon>
        <taxon>Aristolochiaceae</taxon>
        <taxon>Aristolochia</taxon>
    </lineage>
</organism>
<evidence type="ECO:0000256" key="6">
    <source>
        <dbReference type="ARBA" id="ARBA00022574"/>
    </source>
</evidence>
<dbReference type="GO" id="GO:0008270">
    <property type="term" value="F:zinc ion binding"/>
    <property type="evidence" value="ECO:0007669"/>
    <property type="project" value="UniProtKB-KW"/>
</dbReference>
<evidence type="ECO:0000256" key="9">
    <source>
        <dbReference type="ARBA" id="ARBA00022763"/>
    </source>
</evidence>
<comment type="caution">
    <text evidence="18">The sequence shown here is derived from an EMBL/GenBank/DDBJ whole genome shotgun (WGS) entry which is preliminary data.</text>
</comment>
<dbReference type="GO" id="GO:0016604">
    <property type="term" value="C:nuclear body"/>
    <property type="evidence" value="ECO:0007669"/>
    <property type="project" value="UniProtKB-SubCell"/>
</dbReference>
<evidence type="ECO:0000259" key="17">
    <source>
        <dbReference type="PROSITE" id="PS50089"/>
    </source>
</evidence>
<feature type="coiled-coil region" evidence="15">
    <location>
        <begin position="278"/>
        <end position="319"/>
    </location>
</feature>
<keyword evidence="14" id="KW-0479">Metal-binding</keyword>
<accession>A0AAV7DZW0</accession>
<dbReference type="GO" id="GO:0016567">
    <property type="term" value="P:protein ubiquitination"/>
    <property type="evidence" value="ECO:0007669"/>
    <property type="project" value="InterPro"/>
</dbReference>
<feature type="domain" description="RING-type" evidence="17">
    <location>
        <begin position="213"/>
        <end position="258"/>
    </location>
</feature>
<dbReference type="Pfam" id="PF23419">
    <property type="entry name" value="WD40_RFWD3"/>
    <property type="match status" value="1"/>
</dbReference>
<keyword evidence="10" id="KW-0833">Ubl conjugation pathway</keyword>
<evidence type="ECO:0000313" key="18">
    <source>
        <dbReference type="EMBL" id="KAG9441824.1"/>
    </source>
</evidence>
<keyword evidence="15" id="KW-0175">Coiled coil</keyword>
<name>A0AAV7DZW0_ARIFI</name>
<keyword evidence="14" id="KW-0863">Zinc-finger</keyword>
<dbReference type="PANTHER" id="PTHR16047">
    <property type="entry name" value="RFWD3 PROTEIN"/>
    <property type="match status" value="1"/>
</dbReference>
<comment type="catalytic activity">
    <reaction evidence="1">
        <text>S-ubiquitinyl-[E2 ubiquitin-conjugating enzyme]-L-cysteine + [acceptor protein]-L-lysine = [E2 ubiquitin-conjugating enzyme]-L-cysteine + N(6)-ubiquitinyl-[acceptor protein]-L-lysine.</text>
        <dbReference type="EC" id="2.3.2.27"/>
    </reaction>
</comment>
<evidence type="ECO:0000256" key="14">
    <source>
        <dbReference type="PROSITE-ProRule" id="PRU00175"/>
    </source>
</evidence>
<gene>
    <name evidence="18" type="ORF">H6P81_017678</name>
</gene>
<dbReference type="Gene3D" id="3.30.40.10">
    <property type="entry name" value="Zinc/RING finger domain, C3HC4 (zinc finger)"/>
    <property type="match status" value="1"/>
</dbReference>
<evidence type="ECO:0000256" key="15">
    <source>
        <dbReference type="SAM" id="Coils"/>
    </source>
</evidence>
<keyword evidence="11" id="KW-0234">DNA repair</keyword>
<keyword evidence="12" id="KW-0539">Nucleus</keyword>
<dbReference type="InterPro" id="IPR056527">
    <property type="entry name" value="WD40_RFWD3"/>
</dbReference>
<keyword evidence="8" id="KW-0677">Repeat</keyword>
<dbReference type="PROSITE" id="PS50089">
    <property type="entry name" value="ZF_RING_2"/>
    <property type="match status" value="1"/>
</dbReference>
<evidence type="ECO:0000256" key="8">
    <source>
        <dbReference type="ARBA" id="ARBA00022737"/>
    </source>
</evidence>
<dbReference type="InterPro" id="IPR013083">
    <property type="entry name" value="Znf_RING/FYVE/PHD"/>
</dbReference>
<protein>
    <recommendedName>
        <fullName evidence="4">RING-type E3 ubiquitin transferase</fullName>
        <ecNumber evidence="4">2.3.2.27</ecNumber>
    </recommendedName>
</protein>
<evidence type="ECO:0000256" key="7">
    <source>
        <dbReference type="ARBA" id="ARBA00022679"/>
    </source>
</evidence>
<comment type="subcellular location">
    <subcellularLocation>
        <location evidence="2">Cytoplasm</location>
    </subcellularLocation>
    <subcellularLocation>
        <location evidence="13">Nucleus</location>
        <location evidence="13">Nuclear body</location>
    </subcellularLocation>
</comment>
<dbReference type="InterPro" id="IPR001841">
    <property type="entry name" value="Znf_RING"/>
</dbReference>
<dbReference type="SUPFAM" id="SSF50978">
    <property type="entry name" value="WD40 repeat-like"/>
    <property type="match status" value="1"/>
</dbReference>
<evidence type="ECO:0000256" key="4">
    <source>
        <dbReference type="ARBA" id="ARBA00012483"/>
    </source>
</evidence>
<dbReference type="GO" id="GO:0036297">
    <property type="term" value="P:interstrand cross-link repair"/>
    <property type="evidence" value="ECO:0007669"/>
    <property type="project" value="InterPro"/>
</dbReference>
<dbReference type="SMART" id="SM00184">
    <property type="entry name" value="RING"/>
    <property type="match status" value="1"/>
</dbReference>
<evidence type="ECO:0000256" key="12">
    <source>
        <dbReference type="ARBA" id="ARBA00023242"/>
    </source>
</evidence>
<dbReference type="CDD" id="cd16450">
    <property type="entry name" value="mRING-C3HGC3_RFWD3"/>
    <property type="match status" value="1"/>
</dbReference>
<feature type="region of interest" description="Disordered" evidence="16">
    <location>
        <begin position="21"/>
        <end position="108"/>
    </location>
</feature>
<keyword evidence="19" id="KW-1185">Reference proteome</keyword>
<sequence>MPGNFFHFLQSFDEVQDYLTYIEEEDPSYVPEDEGDEMYSGDESEDESDSFDESDEDDPDFDPEIPEHDIIAQSGYVNEQEPMEQRDGDEIAGENSGEATRSRESWITERPSVRGRNIFVEESFTGSSGNAAMVRALDSAERPFTDEVLSAVEEPFGVGQSGAINQREGGGLSSTMEFVIVGESAERRRDTPAAPSEVMVDPDTSSAEYETDCPICYNSWDDDGPHQSCSLSCGHTFGRSCIEKWIRDRKKAICPNCKKRCKLSDIRPIYPKRIAVIDSVLKKKVESLDEENKRLKRQIQEKDSMLEATQKELEESRRQMVVSLSDSVPLVETQRKLFHFGDGRKDCEIEYISQSSTRNLLKFVGKQEFRIDGARVFDLVSSEQIILLARRVSSGESVLTKMSLLFPNENENIKLPPCYKAIRDISVSHSIEKLALLASMGNKLSIVSWKSNNIVLQYDLPAPAWSCAWDLNGLHQVYAGLQNGMLMVFDLRQTRTHLHTLSGLSCHPVHTLHCLRGNEAHNAPSGRTALLSASACGLCQWTESGPCRIPNLENQGVCISLAYCGNSENIVATFRPKVHFFHDQNSQPSASTTPGSPVLGSHFHLKRRDTNSYQNLGHVSAYVSEVRMPKSSVISLMDSNPLFAHGNEVKTKCKFSPSLVDEVMEKSIAIIPIS</sequence>
<evidence type="ECO:0000256" key="10">
    <source>
        <dbReference type="ARBA" id="ARBA00022786"/>
    </source>
</evidence>
<reference evidence="18 19" key="1">
    <citation type="submission" date="2021-07" db="EMBL/GenBank/DDBJ databases">
        <title>The Aristolochia fimbriata genome: insights into angiosperm evolution, floral development and chemical biosynthesis.</title>
        <authorList>
            <person name="Jiao Y."/>
        </authorList>
    </citation>
    <scope>NUCLEOTIDE SEQUENCE [LARGE SCALE GENOMIC DNA]</scope>
    <source>
        <strain evidence="18">IBCAS-2021</strain>
        <tissue evidence="18">Leaf</tissue>
    </source>
</reference>
<keyword evidence="6" id="KW-0853">WD repeat</keyword>
<dbReference type="EMBL" id="JAINDJ010000007">
    <property type="protein sequence ID" value="KAG9441824.1"/>
    <property type="molecule type" value="Genomic_DNA"/>
</dbReference>
<dbReference type="EC" id="2.3.2.27" evidence="4"/>
<evidence type="ECO:0000256" key="3">
    <source>
        <dbReference type="ARBA" id="ARBA00004906"/>
    </source>
</evidence>
<dbReference type="PANTHER" id="PTHR16047:SF7">
    <property type="entry name" value="E3 UBIQUITIN-PROTEIN LIGASE RFWD3"/>
    <property type="match status" value="1"/>
</dbReference>
<dbReference type="InterPro" id="IPR036322">
    <property type="entry name" value="WD40_repeat_dom_sf"/>
</dbReference>